<evidence type="ECO:0000313" key="5">
    <source>
        <dbReference type="EMBL" id="VVC95160.1"/>
    </source>
</evidence>
<proteinExistence type="inferred from homology"/>
<dbReference type="SUPFAM" id="SSF51445">
    <property type="entry name" value="(Trans)glycosidases"/>
    <property type="match status" value="1"/>
</dbReference>
<dbReference type="PANTHER" id="PTHR10353:SF36">
    <property type="entry name" value="LP05116P"/>
    <property type="match status" value="1"/>
</dbReference>
<accession>A0A5E4QBR7</accession>
<name>A0A5E4QBR7_9NEOP</name>
<dbReference type="Proteomes" id="UP000324832">
    <property type="component" value="Unassembled WGS sequence"/>
</dbReference>
<evidence type="ECO:0000256" key="4">
    <source>
        <dbReference type="RuleBase" id="RU003690"/>
    </source>
</evidence>
<dbReference type="GO" id="GO:0005975">
    <property type="term" value="P:carbohydrate metabolic process"/>
    <property type="evidence" value="ECO:0007669"/>
    <property type="project" value="InterPro"/>
</dbReference>
<gene>
    <name evidence="5" type="ORF">LSINAPIS_LOCUS6945</name>
</gene>
<evidence type="ECO:0000313" key="6">
    <source>
        <dbReference type="Proteomes" id="UP000324832"/>
    </source>
</evidence>
<keyword evidence="2" id="KW-0378">Hydrolase</keyword>
<evidence type="ECO:0000256" key="3">
    <source>
        <dbReference type="ARBA" id="ARBA00023295"/>
    </source>
</evidence>
<sequence>MLPIPEAGASYGERSVDVGRSISFRDKARALGTASSECLCRRYGACAELEVAAAAGKFPDGFLFGASTAAYQVEGGAFEDGKGLSIWDIATHLEPSPIADGSTGDVAANSYHLYKRDVEIMTELGLDFYRFSVSWPRILPDGFVNNINRAGIDYYNRLIDEMVQNGITPFVTMYHWDLPQELQKLGGWANPAIVDWFADYAKTLFDNFGDRVKNWITINEPKQICYEGYGSDKKAPLVNMSGIAEYLCSKNVLMAHAAAYRLYDREYRERQRGSWGQYAHPIFSKAGDYPTELKRNIAMKSAEQGFKRSRLPELSAAEVKIIQGSADFFGLNTYTSKLAYRDASLEGMYVLVTENGWSSTGGLLDEDRIRYLRSYLDALLAAVEDGAEVQGYAVWSLMDNFEWMQGYSEKFGLYEVDFSSPERTRTARKSAAVYKEIVSSRLLDPSFEPQLYEEEVTSDEHHPPRVDLY</sequence>
<dbReference type="PRINTS" id="PR00131">
    <property type="entry name" value="GLHYDRLASE1"/>
</dbReference>
<dbReference type="InterPro" id="IPR001360">
    <property type="entry name" value="Glyco_hydro_1"/>
</dbReference>
<protein>
    <recommendedName>
        <fullName evidence="7">Beta-glucosidase</fullName>
    </recommendedName>
</protein>
<dbReference type="PROSITE" id="PS00653">
    <property type="entry name" value="GLYCOSYL_HYDROL_F1_2"/>
    <property type="match status" value="1"/>
</dbReference>
<evidence type="ECO:0000256" key="1">
    <source>
        <dbReference type="ARBA" id="ARBA00010838"/>
    </source>
</evidence>
<organism evidence="5 6">
    <name type="scientific">Leptidea sinapis</name>
    <dbReference type="NCBI Taxonomy" id="189913"/>
    <lineage>
        <taxon>Eukaryota</taxon>
        <taxon>Metazoa</taxon>
        <taxon>Ecdysozoa</taxon>
        <taxon>Arthropoda</taxon>
        <taxon>Hexapoda</taxon>
        <taxon>Insecta</taxon>
        <taxon>Pterygota</taxon>
        <taxon>Neoptera</taxon>
        <taxon>Endopterygota</taxon>
        <taxon>Lepidoptera</taxon>
        <taxon>Glossata</taxon>
        <taxon>Ditrysia</taxon>
        <taxon>Papilionoidea</taxon>
        <taxon>Pieridae</taxon>
        <taxon>Dismorphiinae</taxon>
        <taxon>Leptidea</taxon>
    </lineage>
</organism>
<dbReference type="Gene3D" id="3.20.20.80">
    <property type="entry name" value="Glycosidases"/>
    <property type="match status" value="3"/>
</dbReference>
<dbReference type="InterPro" id="IPR017853">
    <property type="entry name" value="GH"/>
</dbReference>
<comment type="similarity">
    <text evidence="1 4">Belongs to the glycosyl hydrolase 1 family.</text>
</comment>
<dbReference type="EMBL" id="FZQP02002226">
    <property type="protein sequence ID" value="VVC95160.1"/>
    <property type="molecule type" value="Genomic_DNA"/>
</dbReference>
<dbReference type="AlphaFoldDB" id="A0A5E4QBR7"/>
<evidence type="ECO:0000256" key="2">
    <source>
        <dbReference type="ARBA" id="ARBA00022801"/>
    </source>
</evidence>
<dbReference type="GO" id="GO:0008422">
    <property type="term" value="F:beta-glucosidase activity"/>
    <property type="evidence" value="ECO:0007669"/>
    <property type="project" value="TreeGrafter"/>
</dbReference>
<evidence type="ECO:0008006" key="7">
    <source>
        <dbReference type="Google" id="ProtNLM"/>
    </source>
</evidence>
<keyword evidence="3" id="KW-0326">Glycosidase</keyword>
<reference evidence="5 6" key="1">
    <citation type="submission" date="2017-07" db="EMBL/GenBank/DDBJ databases">
        <authorList>
            <person name="Talla V."/>
            <person name="Backstrom N."/>
        </authorList>
    </citation>
    <scope>NUCLEOTIDE SEQUENCE [LARGE SCALE GENOMIC DNA]</scope>
</reference>
<dbReference type="InterPro" id="IPR033132">
    <property type="entry name" value="GH_1_N_CS"/>
</dbReference>
<keyword evidence="6" id="KW-1185">Reference proteome</keyword>
<dbReference type="Pfam" id="PF00232">
    <property type="entry name" value="Glyco_hydro_1"/>
    <property type="match status" value="3"/>
</dbReference>
<dbReference type="PANTHER" id="PTHR10353">
    <property type="entry name" value="GLYCOSYL HYDROLASE"/>
    <property type="match status" value="1"/>
</dbReference>